<gene>
    <name evidence="2" type="ORF">M0811_07812</name>
</gene>
<feature type="region of interest" description="Disordered" evidence="1">
    <location>
        <begin position="31"/>
        <end position="52"/>
    </location>
</feature>
<dbReference type="AlphaFoldDB" id="A0A9Q0LLH9"/>
<dbReference type="Proteomes" id="UP001149090">
    <property type="component" value="Unassembled WGS sequence"/>
</dbReference>
<name>A0A9Q0LLH9_ANAIG</name>
<comment type="caution">
    <text evidence="2">The sequence shown here is derived from an EMBL/GenBank/DDBJ whole genome shotgun (WGS) entry which is preliminary data.</text>
</comment>
<accession>A0A9Q0LLH9</accession>
<evidence type="ECO:0000313" key="3">
    <source>
        <dbReference type="Proteomes" id="UP001149090"/>
    </source>
</evidence>
<feature type="compositionally biased region" description="Basic residues" evidence="1">
    <location>
        <begin position="32"/>
        <end position="50"/>
    </location>
</feature>
<protein>
    <submittedName>
        <fullName evidence="2">Uncharacterized protein</fullName>
    </submittedName>
</protein>
<evidence type="ECO:0000313" key="2">
    <source>
        <dbReference type="EMBL" id="KAJ5075107.1"/>
    </source>
</evidence>
<reference evidence="2" key="1">
    <citation type="submission" date="2022-10" db="EMBL/GenBank/DDBJ databases">
        <title>Novel sulphate-reducing endosymbionts in the free-living metamonad Anaeramoeba.</title>
        <authorList>
            <person name="Jerlstrom-Hultqvist J."/>
            <person name="Cepicka I."/>
            <person name="Gallot-Lavallee L."/>
            <person name="Salas-Leiva D."/>
            <person name="Curtis B.A."/>
            <person name="Zahonova K."/>
            <person name="Pipaliya S."/>
            <person name="Dacks J."/>
            <person name="Roger A.J."/>
        </authorList>
    </citation>
    <scope>NUCLEOTIDE SEQUENCE</scope>
    <source>
        <strain evidence="2">BMAN</strain>
    </source>
</reference>
<evidence type="ECO:0000256" key="1">
    <source>
        <dbReference type="SAM" id="MobiDB-lite"/>
    </source>
</evidence>
<organism evidence="2 3">
    <name type="scientific">Anaeramoeba ignava</name>
    <name type="common">Anaerobic marine amoeba</name>
    <dbReference type="NCBI Taxonomy" id="1746090"/>
    <lineage>
        <taxon>Eukaryota</taxon>
        <taxon>Metamonada</taxon>
        <taxon>Anaeramoebidae</taxon>
        <taxon>Anaeramoeba</taxon>
    </lineage>
</organism>
<dbReference type="EMBL" id="JAPDFW010000067">
    <property type="protein sequence ID" value="KAJ5075107.1"/>
    <property type="molecule type" value="Genomic_DNA"/>
</dbReference>
<proteinExistence type="predicted"/>
<keyword evidence="3" id="KW-1185">Reference proteome</keyword>
<sequence>MSLCDAFADPWHVSKSIRKRIAKIITRFLAQQRKKKKQKRGKTNKKRRAQKEKDKYLESVLLFHHFDTKVVKSGDIPFSLKLKNQYKSGFLLKPFYLMCPFYKN</sequence>